<dbReference type="AlphaFoldDB" id="A0AAV0ZS69"/>
<accession>A0AAV0ZS69</accession>
<reference evidence="2 3" key="1">
    <citation type="submission" date="2023-01" db="EMBL/GenBank/DDBJ databases">
        <authorList>
            <person name="Kreplak J."/>
        </authorList>
    </citation>
    <scope>NUCLEOTIDE SEQUENCE [LARGE SCALE GENOMIC DNA]</scope>
</reference>
<proteinExistence type="predicted"/>
<evidence type="ECO:0000313" key="2">
    <source>
        <dbReference type="EMBL" id="CAI8600589.1"/>
    </source>
</evidence>
<feature type="compositionally biased region" description="Polar residues" evidence="1">
    <location>
        <begin position="40"/>
        <end position="50"/>
    </location>
</feature>
<gene>
    <name evidence="2" type="ORF">VFH_II230560</name>
</gene>
<evidence type="ECO:0000256" key="1">
    <source>
        <dbReference type="SAM" id="MobiDB-lite"/>
    </source>
</evidence>
<evidence type="ECO:0000313" key="3">
    <source>
        <dbReference type="Proteomes" id="UP001157006"/>
    </source>
</evidence>
<dbReference type="EMBL" id="OX451737">
    <property type="protein sequence ID" value="CAI8600589.1"/>
    <property type="molecule type" value="Genomic_DNA"/>
</dbReference>
<organism evidence="2 3">
    <name type="scientific">Vicia faba</name>
    <name type="common">Broad bean</name>
    <name type="synonym">Faba vulgaris</name>
    <dbReference type="NCBI Taxonomy" id="3906"/>
    <lineage>
        <taxon>Eukaryota</taxon>
        <taxon>Viridiplantae</taxon>
        <taxon>Streptophyta</taxon>
        <taxon>Embryophyta</taxon>
        <taxon>Tracheophyta</taxon>
        <taxon>Spermatophyta</taxon>
        <taxon>Magnoliopsida</taxon>
        <taxon>eudicotyledons</taxon>
        <taxon>Gunneridae</taxon>
        <taxon>Pentapetalae</taxon>
        <taxon>rosids</taxon>
        <taxon>fabids</taxon>
        <taxon>Fabales</taxon>
        <taxon>Fabaceae</taxon>
        <taxon>Papilionoideae</taxon>
        <taxon>50 kb inversion clade</taxon>
        <taxon>NPAAA clade</taxon>
        <taxon>Hologalegina</taxon>
        <taxon>IRL clade</taxon>
        <taxon>Fabeae</taxon>
        <taxon>Vicia</taxon>
    </lineage>
</organism>
<feature type="region of interest" description="Disordered" evidence="1">
    <location>
        <begin position="25"/>
        <end position="53"/>
    </location>
</feature>
<protein>
    <submittedName>
        <fullName evidence="2">Uncharacterized protein</fullName>
    </submittedName>
</protein>
<sequence>MQRQRRDLYMLIGLSPPLEIGGEIKQSAGRHYSHTEKKNVQPTFPSSSSEHGGKKIRTREAFYWFPNLLLLKAALSRLDVGPAYYEDPAFPSRAYLVLVLRRNKTDALRLILDPNKQRRAPIRESLGQAR</sequence>
<dbReference type="Proteomes" id="UP001157006">
    <property type="component" value="Chromosome 2"/>
</dbReference>
<keyword evidence="3" id="KW-1185">Reference proteome</keyword>
<name>A0AAV0ZS69_VICFA</name>